<dbReference type="EMBL" id="KB097639">
    <property type="protein sequence ID" value="ESN92950.1"/>
    <property type="molecule type" value="Genomic_DNA"/>
</dbReference>
<protein>
    <submittedName>
        <fullName evidence="2 3">Uncharacterized protein</fullName>
    </submittedName>
</protein>
<evidence type="ECO:0000313" key="3">
    <source>
        <dbReference type="EnsemblMetazoa" id="HelroP165093"/>
    </source>
</evidence>
<reference evidence="2 4" key="2">
    <citation type="journal article" date="2013" name="Nature">
        <title>Insights into bilaterian evolution from three spiralian genomes.</title>
        <authorList>
            <person name="Simakov O."/>
            <person name="Marletaz F."/>
            <person name="Cho S.J."/>
            <person name="Edsinger-Gonzales E."/>
            <person name="Havlak P."/>
            <person name="Hellsten U."/>
            <person name="Kuo D.H."/>
            <person name="Larsson T."/>
            <person name="Lv J."/>
            <person name="Arendt D."/>
            <person name="Savage R."/>
            <person name="Osoegawa K."/>
            <person name="de Jong P."/>
            <person name="Grimwood J."/>
            <person name="Chapman J.A."/>
            <person name="Shapiro H."/>
            <person name="Aerts A."/>
            <person name="Otillar R.P."/>
            <person name="Terry A.Y."/>
            <person name="Boore J.L."/>
            <person name="Grigoriev I.V."/>
            <person name="Lindberg D.R."/>
            <person name="Seaver E.C."/>
            <person name="Weisblat D.A."/>
            <person name="Putnam N.H."/>
            <person name="Rokhsar D.S."/>
        </authorList>
    </citation>
    <scope>NUCLEOTIDE SEQUENCE</scope>
</reference>
<dbReference type="EnsemblMetazoa" id="HelroT165093">
    <property type="protein sequence ID" value="HelroP165093"/>
    <property type="gene ID" value="HelroG165093"/>
</dbReference>
<dbReference type="Proteomes" id="UP000015101">
    <property type="component" value="Unassembled WGS sequence"/>
</dbReference>
<dbReference type="AlphaFoldDB" id="T1EWA3"/>
<evidence type="ECO:0000313" key="4">
    <source>
        <dbReference type="Proteomes" id="UP000015101"/>
    </source>
</evidence>
<dbReference type="RefSeq" id="XP_009029229.1">
    <property type="nucleotide sequence ID" value="XM_009030981.1"/>
</dbReference>
<keyword evidence="1" id="KW-0812">Transmembrane</keyword>
<proteinExistence type="predicted"/>
<keyword evidence="4" id="KW-1185">Reference proteome</keyword>
<dbReference type="HOGENOM" id="CLU_1512254_0_0_1"/>
<dbReference type="GeneID" id="20200853"/>
<name>T1EWA3_HELRO</name>
<keyword evidence="1" id="KW-1133">Transmembrane helix</keyword>
<organism evidence="3 4">
    <name type="scientific">Helobdella robusta</name>
    <name type="common">Californian leech</name>
    <dbReference type="NCBI Taxonomy" id="6412"/>
    <lineage>
        <taxon>Eukaryota</taxon>
        <taxon>Metazoa</taxon>
        <taxon>Spiralia</taxon>
        <taxon>Lophotrochozoa</taxon>
        <taxon>Annelida</taxon>
        <taxon>Clitellata</taxon>
        <taxon>Hirudinea</taxon>
        <taxon>Rhynchobdellida</taxon>
        <taxon>Glossiphoniidae</taxon>
        <taxon>Helobdella</taxon>
    </lineage>
</organism>
<dbReference type="InParanoid" id="T1EWA3"/>
<dbReference type="EMBL" id="AMQM01001936">
    <property type="status" value="NOT_ANNOTATED_CDS"/>
    <property type="molecule type" value="Genomic_DNA"/>
</dbReference>
<gene>
    <name evidence="3" type="primary">20200853</name>
    <name evidence="2" type="ORF">HELRODRAFT_165093</name>
</gene>
<reference evidence="4" key="1">
    <citation type="submission" date="2012-12" db="EMBL/GenBank/DDBJ databases">
        <authorList>
            <person name="Hellsten U."/>
            <person name="Grimwood J."/>
            <person name="Chapman J.A."/>
            <person name="Shapiro H."/>
            <person name="Aerts A."/>
            <person name="Otillar R.P."/>
            <person name="Terry A.Y."/>
            <person name="Boore J.L."/>
            <person name="Simakov O."/>
            <person name="Marletaz F."/>
            <person name="Cho S.-J."/>
            <person name="Edsinger-Gonzales E."/>
            <person name="Havlak P."/>
            <person name="Kuo D.-H."/>
            <person name="Larsson T."/>
            <person name="Lv J."/>
            <person name="Arendt D."/>
            <person name="Savage R."/>
            <person name="Osoegawa K."/>
            <person name="de Jong P."/>
            <person name="Lindberg D.R."/>
            <person name="Seaver E.C."/>
            <person name="Weisblat D.A."/>
            <person name="Putnam N.H."/>
            <person name="Grigoriev I.V."/>
            <person name="Rokhsar D.S."/>
        </authorList>
    </citation>
    <scope>NUCLEOTIDE SEQUENCE</scope>
</reference>
<accession>T1EWA3</accession>
<dbReference type="CTD" id="20200853"/>
<reference evidence="3" key="3">
    <citation type="submission" date="2015-06" db="UniProtKB">
        <authorList>
            <consortium name="EnsemblMetazoa"/>
        </authorList>
    </citation>
    <scope>IDENTIFICATION</scope>
</reference>
<sequence>MITNVQNEERAEWAKNVQVFTHHHARSISRTFSPEMLKKTINQKAFYNNIKLGYCLLNSSLHEYTTPLLKFIHSDDAKNVILQKQLSFMFTTNLLTYVEAKIVLSWSAWIFQQLLTPFIIRCLLTDLRQNMASRNLLYLGFTLIFLIVLNILKLATTLFLASPYQLKLPKGLSHSLHY</sequence>
<evidence type="ECO:0000313" key="2">
    <source>
        <dbReference type="EMBL" id="ESN92950.1"/>
    </source>
</evidence>
<evidence type="ECO:0000256" key="1">
    <source>
        <dbReference type="SAM" id="Phobius"/>
    </source>
</evidence>
<feature type="transmembrane region" description="Helical" evidence="1">
    <location>
        <begin position="136"/>
        <end position="161"/>
    </location>
</feature>
<keyword evidence="1" id="KW-0472">Membrane</keyword>
<dbReference type="KEGG" id="hro:HELRODRAFT_165093"/>